<accession>A0A7K0EEJ5</accession>
<evidence type="ECO:0000256" key="2">
    <source>
        <dbReference type="ARBA" id="ARBA00023002"/>
    </source>
</evidence>
<dbReference type="PRINTS" id="PR00080">
    <property type="entry name" value="SDRFAMILY"/>
</dbReference>
<name>A0A7K0EEJ5_9BACT</name>
<gene>
    <name evidence="4" type="ORF">GJJ30_03070</name>
</gene>
<dbReference type="GO" id="GO:0016020">
    <property type="term" value="C:membrane"/>
    <property type="evidence" value="ECO:0007669"/>
    <property type="project" value="TreeGrafter"/>
</dbReference>
<dbReference type="PROSITE" id="PS00061">
    <property type="entry name" value="ADH_SHORT"/>
    <property type="match status" value="1"/>
</dbReference>
<dbReference type="OrthoDB" id="9810734at2"/>
<organism evidence="4 5">
    <name type="scientific">Larkinella terrae</name>
    <dbReference type="NCBI Taxonomy" id="2025311"/>
    <lineage>
        <taxon>Bacteria</taxon>
        <taxon>Pseudomonadati</taxon>
        <taxon>Bacteroidota</taxon>
        <taxon>Cytophagia</taxon>
        <taxon>Cytophagales</taxon>
        <taxon>Spirosomataceae</taxon>
        <taxon>Larkinella</taxon>
    </lineage>
</organism>
<dbReference type="EMBL" id="WJXZ01000001">
    <property type="protein sequence ID" value="MRS60260.1"/>
    <property type="molecule type" value="Genomic_DNA"/>
</dbReference>
<dbReference type="PANTHER" id="PTHR44196:SF1">
    <property type="entry name" value="DEHYDROGENASE_REDUCTASE SDR FAMILY MEMBER 7B"/>
    <property type="match status" value="1"/>
</dbReference>
<dbReference type="InterPro" id="IPR036291">
    <property type="entry name" value="NAD(P)-bd_dom_sf"/>
</dbReference>
<dbReference type="InterPro" id="IPR002347">
    <property type="entry name" value="SDR_fam"/>
</dbReference>
<evidence type="ECO:0000313" key="4">
    <source>
        <dbReference type="EMBL" id="MRS60260.1"/>
    </source>
</evidence>
<dbReference type="Gene3D" id="3.40.50.720">
    <property type="entry name" value="NAD(P)-binding Rossmann-like Domain"/>
    <property type="match status" value="1"/>
</dbReference>
<dbReference type="InterPro" id="IPR020904">
    <property type="entry name" value="Sc_DH/Rdtase_CS"/>
</dbReference>
<comment type="caution">
    <text evidence="4">The sequence shown here is derived from an EMBL/GenBank/DDBJ whole genome shotgun (WGS) entry which is preliminary data.</text>
</comment>
<evidence type="ECO:0000313" key="5">
    <source>
        <dbReference type="Proteomes" id="UP000441754"/>
    </source>
</evidence>
<keyword evidence="2" id="KW-0560">Oxidoreductase</keyword>
<reference evidence="4 5" key="1">
    <citation type="journal article" date="2018" name="Antonie Van Leeuwenhoek">
        <title>Larkinella terrae sp. nov., isolated from soil on Jeju Island, South Korea.</title>
        <authorList>
            <person name="Ten L.N."/>
            <person name="Jeon J."/>
            <person name="Park S.J."/>
            <person name="Park S."/>
            <person name="Lee S.Y."/>
            <person name="Kim M.K."/>
            <person name="Jung H.Y."/>
        </authorList>
    </citation>
    <scope>NUCLEOTIDE SEQUENCE [LARGE SCALE GENOMIC DNA]</scope>
    <source>
        <strain evidence="4 5">KCTC 52001</strain>
    </source>
</reference>
<dbReference type="Proteomes" id="UP000441754">
    <property type="component" value="Unassembled WGS sequence"/>
</dbReference>
<keyword evidence="5" id="KW-1185">Reference proteome</keyword>
<sequence length="256" mass="27916">MDLKNTNVLITGGSEGIGYGLATRFLQRGSQVLVTGRDEHKLKKAAAELPGLKTFVSDIGQPADREALAQYVAQTMSPLHWIINNAGIQRRVSLAQDTAPWQQRQQEIDILLSGPIHLNHLLIPLLMKHAQPSRIVNVTSGGAYIPQPFAPIYSACKAALHSYTMTLRHALANTSCRVIELIPPAVLTNLAGEGQQHGVELDEFCDHVFSALTNDSTETIGYGPTEHLEPQLSGQSLAILFENSASRFAVNQYSSR</sequence>
<comment type="similarity">
    <text evidence="1 3">Belongs to the short-chain dehydrogenases/reductases (SDR) family.</text>
</comment>
<dbReference type="GO" id="GO:0016491">
    <property type="term" value="F:oxidoreductase activity"/>
    <property type="evidence" value="ECO:0007669"/>
    <property type="project" value="UniProtKB-KW"/>
</dbReference>
<dbReference type="SUPFAM" id="SSF51735">
    <property type="entry name" value="NAD(P)-binding Rossmann-fold domains"/>
    <property type="match status" value="1"/>
</dbReference>
<evidence type="ECO:0000256" key="1">
    <source>
        <dbReference type="ARBA" id="ARBA00006484"/>
    </source>
</evidence>
<dbReference type="Pfam" id="PF00106">
    <property type="entry name" value="adh_short"/>
    <property type="match status" value="1"/>
</dbReference>
<dbReference type="RefSeq" id="WP_154173011.1">
    <property type="nucleotide sequence ID" value="NZ_WJXZ01000001.1"/>
</dbReference>
<protein>
    <submittedName>
        <fullName evidence="4">SDR family NAD(P)-dependent oxidoreductase</fullName>
    </submittedName>
</protein>
<proteinExistence type="inferred from homology"/>
<evidence type="ECO:0000256" key="3">
    <source>
        <dbReference type="RuleBase" id="RU000363"/>
    </source>
</evidence>
<dbReference type="PANTHER" id="PTHR44196">
    <property type="entry name" value="DEHYDROGENASE/REDUCTASE SDR FAMILY MEMBER 7B"/>
    <property type="match status" value="1"/>
</dbReference>
<dbReference type="PRINTS" id="PR00081">
    <property type="entry name" value="GDHRDH"/>
</dbReference>
<dbReference type="AlphaFoldDB" id="A0A7K0EEJ5"/>